<dbReference type="Pfam" id="PF02517">
    <property type="entry name" value="Rce1-like"/>
    <property type="match status" value="1"/>
</dbReference>
<dbReference type="InterPro" id="IPR003675">
    <property type="entry name" value="Rce1/LyrA-like_dom"/>
</dbReference>
<dbReference type="Proteomes" id="UP000254487">
    <property type="component" value="Unassembled WGS sequence"/>
</dbReference>
<dbReference type="GO" id="GO:0080120">
    <property type="term" value="P:CAAX-box protein maturation"/>
    <property type="evidence" value="ECO:0007669"/>
    <property type="project" value="UniProtKB-ARBA"/>
</dbReference>
<gene>
    <name evidence="3" type="ORF">NCTC10313_06099</name>
</gene>
<keyword evidence="3" id="KW-0378">Hydrolase</keyword>
<dbReference type="GO" id="GO:0006508">
    <property type="term" value="P:proteolysis"/>
    <property type="evidence" value="ECO:0007669"/>
    <property type="project" value="UniProtKB-KW"/>
</dbReference>
<keyword evidence="1" id="KW-0472">Membrane</keyword>
<dbReference type="AlphaFoldDB" id="A0A378APL2"/>
<dbReference type="PANTHER" id="PTHR43592:SF15">
    <property type="entry name" value="CAAX AMINO TERMINAL PROTEASE FAMILY PROTEIN"/>
    <property type="match status" value="1"/>
</dbReference>
<keyword evidence="1" id="KW-0812">Transmembrane</keyword>
<name>A0A378APL2_KLEPO</name>
<feature type="transmembrane region" description="Helical" evidence="1">
    <location>
        <begin position="158"/>
        <end position="178"/>
    </location>
</feature>
<feature type="domain" description="CAAX prenyl protease 2/Lysostaphin resistance protein A-like" evidence="2">
    <location>
        <begin position="124"/>
        <end position="213"/>
    </location>
</feature>
<dbReference type="GO" id="GO:0004175">
    <property type="term" value="F:endopeptidase activity"/>
    <property type="evidence" value="ECO:0007669"/>
    <property type="project" value="UniProtKB-ARBA"/>
</dbReference>
<feature type="transmembrane region" description="Helical" evidence="1">
    <location>
        <begin position="198"/>
        <end position="220"/>
    </location>
</feature>
<proteinExistence type="predicted"/>
<evidence type="ECO:0000313" key="3">
    <source>
        <dbReference type="EMBL" id="STV15860.1"/>
    </source>
</evidence>
<evidence type="ECO:0000256" key="1">
    <source>
        <dbReference type="SAM" id="Phobius"/>
    </source>
</evidence>
<feature type="transmembrane region" description="Helical" evidence="1">
    <location>
        <begin position="12"/>
        <end position="33"/>
    </location>
</feature>
<reference evidence="3 4" key="1">
    <citation type="submission" date="2018-06" db="EMBL/GenBank/DDBJ databases">
        <authorList>
            <consortium name="Pathogen Informatics"/>
            <person name="Doyle S."/>
        </authorList>
    </citation>
    <scope>NUCLEOTIDE SEQUENCE [LARGE SCALE GENOMIC DNA]</scope>
    <source>
        <strain evidence="3 4">NCTC10313</strain>
    </source>
</reference>
<sequence length="223" mass="25312">MKVVDMDILKQRLMILIFGLSNFLFFYLLLTSIDLNIFLMTRLDFSILHLQIIKPLMMLLIFLSITHLLNNTSLYQGLTWGKPNKQSFVFFLLIIIAYTASYYLTPKEPFVTEFTKGLSHEMAAVKIAATIIIFPLLEELVFRGIILSSFLNALGEKAGYIIGGLTVSVLFAVIHTQYSLPTKIQMFSLSLIFCGARYQSRGLLLPILLHAFCIALGLYIELK</sequence>
<keyword evidence="1" id="KW-1133">Transmembrane helix</keyword>
<protein>
    <submittedName>
        <fullName evidence="3">CAAX amino terminal protease self- immunity</fullName>
    </submittedName>
</protein>
<organism evidence="3 4">
    <name type="scientific">Klebsiella pneumoniae subsp. ozaenae</name>
    <dbReference type="NCBI Taxonomy" id="574"/>
    <lineage>
        <taxon>Bacteria</taxon>
        <taxon>Pseudomonadati</taxon>
        <taxon>Pseudomonadota</taxon>
        <taxon>Gammaproteobacteria</taxon>
        <taxon>Enterobacterales</taxon>
        <taxon>Enterobacteriaceae</taxon>
        <taxon>Klebsiella/Raoultella group</taxon>
        <taxon>Klebsiella</taxon>
        <taxon>Klebsiella pneumoniae complex</taxon>
    </lineage>
</organism>
<accession>A0A378APL2</accession>
<dbReference type="EMBL" id="UGLW01000003">
    <property type="protein sequence ID" value="STV15860.1"/>
    <property type="molecule type" value="Genomic_DNA"/>
</dbReference>
<keyword evidence="3" id="KW-0645">Protease</keyword>
<feature type="transmembrane region" description="Helical" evidence="1">
    <location>
        <begin position="87"/>
        <end position="104"/>
    </location>
</feature>
<feature type="transmembrane region" description="Helical" evidence="1">
    <location>
        <begin position="45"/>
        <end position="66"/>
    </location>
</feature>
<dbReference type="PANTHER" id="PTHR43592">
    <property type="entry name" value="CAAX AMINO TERMINAL PROTEASE"/>
    <property type="match status" value="1"/>
</dbReference>
<evidence type="ECO:0000313" key="4">
    <source>
        <dbReference type="Proteomes" id="UP000254487"/>
    </source>
</evidence>
<evidence type="ECO:0000259" key="2">
    <source>
        <dbReference type="Pfam" id="PF02517"/>
    </source>
</evidence>
<feature type="transmembrane region" description="Helical" evidence="1">
    <location>
        <begin position="124"/>
        <end position="146"/>
    </location>
</feature>